<evidence type="ECO:0000256" key="8">
    <source>
        <dbReference type="SAM" id="Phobius"/>
    </source>
</evidence>
<evidence type="ECO:0000313" key="9">
    <source>
        <dbReference type="EMBL" id="MBM7037145.1"/>
    </source>
</evidence>
<protein>
    <submittedName>
        <fullName evidence="9">Biopolymer transporter ExbD</fullName>
    </submittedName>
</protein>
<dbReference type="Pfam" id="PF02472">
    <property type="entry name" value="ExbD"/>
    <property type="match status" value="1"/>
</dbReference>
<keyword evidence="3" id="KW-1003">Cell membrane</keyword>
<dbReference type="PANTHER" id="PTHR30558:SF15">
    <property type="entry name" value="BIOPOLYMER TRANSPORT PROTEIN EXBD1"/>
    <property type="match status" value="1"/>
</dbReference>
<keyword evidence="6 8" id="KW-0472">Membrane</keyword>
<evidence type="ECO:0000256" key="2">
    <source>
        <dbReference type="ARBA" id="ARBA00005811"/>
    </source>
</evidence>
<dbReference type="EMBL" id="JAFEUM010000004">
    <property type="protein sequence ID" value="MBM7037145.1"/>
    <property type="molecule type" value="Genomic_DNA"/>
</dbReference>
<organism evidence="9 10">
    <name type="scientific">Vibrio ulleungensis</name>
    <dbReference type="NCBI Taxonomy" id="2807619"/>
    <lineage>
        <taxon>Bacteria</taxon>
        <taxon>Pseudomonadati</taxon>
        <taxon>Pseudomonadota</taxon>
        <taxon>Gammaproteobacteria</taxon>
        <taxon>Vibrionales</taxon>
        <taxon>Vibrionaceae</taxon>
        <taxon>Vibrio</taxon>
    </lineage>
</organism>
<evidence type="ECO:0000256" key="4">
    <source>
        <dbReference type="ARBA" id="ARBA00022692"/>
    </source>
</evidence>
<gene>
    <name evidence="9" type="ORF">JQC93_12090</name>
</gene>
<name>A0ABS2HHY1_9VIBR</name>
<evidence type="ECO:0000256" key="5">
    <source>
        <dbReference type="ARBA" id="ARBA00022989"/>
    </source>
</evidence>
<comment type="caution">
    <text evidence="9">The sequence shown here is derived from an EMBL/GenBank/DDBJ whole genome shotgun (WGS) entry which is preliminary data.</text>
</comment>
<keyword evidence="4 7" id="KW-0812">Transmembrane</keyword>
<keyword evidence="7" id="KW-0653">Protein transport</keyword>
<dbReference type="RefSeq" id="WP_205158702.1">
    <property type="nucleotide sequence ID" value="NZ_JAFEUM010000004.1"/>
</dbReference>
<reference evidence="9 10" key="1">
    <citation type="submission" date="2021-02" db="EMBL/GenBank/DDBJ databases">
        <authorList>
            <person name="Park J.-S."/>
        </authorList>
    </citation>
    <scope>NUCLEOTIDE SEQUENCE [LARGE SCALE GENOMIC DNA]</scope>
    <source>
        <strain evidence="9 10">188UL20-2</strain>
    </source>
</reference>
<evidence type="ECO:0000256" key="7">
    <source>
        <dbReference type="RuleBase" id="RU003879"/>
    </source>
</evidence>
<feature type="transmembrane region" description="Helical" evidence="8">
    <location>
        <begin position="20"/>
        <end position="39"/>
    </location>
</feature>
<keyword evidence="7" id="KW-0813">Transport</keyword>
<accession>A0ABS2HHY1</accession>
<keyword evidence="5 8" id="KW-1133">Transmembrane helix</keyword>
<dbReference type="InterPro" id="IPR003400">
    <property type="entry name" value="ExbD"/>
</dbReference>
<evidence type="ECO:0000256" key="3">
    <source>
        <dbReference type="ARBA" id="ARBA00022475"/>
    </source>
</evidence>
<evidence type="ECO:0000313" key="10">
    <source>
        <dbReference type="Proteomes" id="UP000809621"/>
    </source>
</evidence>
<comment type="subcellular location">
    <subcellularLocation>
        <location evidence="1">Cell membrane</location>
        <topology evidence="1">Single-pass membrane protein</topology>
    </subcellularLocation>
    <subcellularLocation>
        <location evidence="7">Cell membrane</location>
        <topology evidence="7">Single-pass type II membrane protein</topology>
    </subcellularLocation>
</comment>
<evidence type="ECO:0000256" key="6">
    <source>
        <dbReference type="ARBA" id="ARBA00023136"/>
    </source>
</evidence>
<dbReference type="Proteomes" id="UP000809621">
    <property type="component" value="Unassembled WGS sequence"/>
</dbReference>
<evidence type="ECO:0000256" key="1">
    <source>
        <dbReference type="ARBA" id="ARBA00004162"/>
    </source>
</evidence>
<proteinExistence type="inferred from homology"/>
<dbReference type="PANTHER" id="PTHR30558">
    <property type="entry name" value="EXBD MEMBRANE COMPONENT OF PMF-DRIVEN MACROMOLECULE IMPORT SYSTEM"/>
    <property type="match status" value="1"/>
</dbReference>
<sequence>MIHSHSNFEHEESRPDLTPLLDIIFIVMVFLMLTANVAVHTLNVDIPQTQDGAVLSKPDTAVLTIGIADSQTPWSIDGTPNDDWASFTRAITEHRKQHPDQEIVIAADKNANVEAMLKVLAFLQKHNIPATQILMEES</sequence>
<keyword evidence="10" id="KW-1185">Reference proteome</keyword>
<comment type="similarity">
    <text evidence="2 7">Belongs to the ExbD/TolR family.</text>
</comment>